<keyword evidence="1" id="KW-0472">Membrane</keyword>
<evidence type="ECO:0000313" key="2">
    <source>
        <dbReference type="EMBL" id="QOI90580.1"/>
    </source>
</evidence>
<evidence type="ECO:0000256" key="1">
    <source>
        <dbReference type="SAM" id="Phobius"/>
    </source>
</evidence>
<accession>A0A7L9AZ44</accession>
<organism evidence="2">
    <name type="scientific">Pyramimonas orientalis virus</name>
    <name type="common">PoV01</name>
    <dbReference type="NCBI Taxonomy" id="455367"/>
    <lineage>
        <taxon>Viruses</taxon>
        <taxon>Varidnaviria</taxon>
        <taxon>Bamfordvirae</taxon>
        <taxon>Nucleocytoviricota</taxon>
        <taxon>Megaviricetes</taxon>
        <taxon>Imitervirales</taxon>
        <taxon>Allomimiviridae</taxon>
        <taxon>Heliosvirus</taxon>
        <taxon>Heliosvirus raunefjordenense</taxon>
    </lineage>
</organism>
<sequence length="259" mass="29339">MCHGGGECVEKSVITSRYIFSNRESRATCYNFPFVGAWVLILLFAYTVVVVCLAVKIASRYNRNPSLAKEPVEPGTCLIDKSIQTFTEIDEHDSLHIRVQLLVCRVQDESLSVVRGAFYNEPPPTSPSTSPPITDAIVVSESNRREADESLSINSTTAFSVLSVTEQLHLKALHVAEEANMLKREKLALQREQLNLTLVGNMIQHKRLNETIVANSHTRERMVSKDIEKENEKALNRLRYVYKTFKHSHKPQCVCKHSR</sequence>
<feature type="transmembrane region" description="Helical" evidence="1">
    <location>
        <begin position="35"/>
        <end position="55"/>
    </location>
</feature>
<organismHost>
    <name type="scientific">Pyramimonas plurioculata</name>
    <dbReference type="NCBI Taxonomy" id="36893"/>
</organismHost>
<keyword evidence="1" id="KW-0812">Transmembrane</keyword>
<dbReference type="EMBL" id="MT663541">
    <property type="protein sequence ID" value="QOI90580.1"/>
    <property type="molecule type" value="Genomic_DNA"/>
</dbReference>
<reference evidence="2" key="1">
    <citation type="submission" date="2020-06" db="EMBL/GenBank/DDBJ databases">
        <title>Lateral gene transfer of anion-conducting channel rhodopsins between green algae and giant viruses.</title>
        <authorList>
            <person name="Rozenberg A."/>
            <person name="Oppermann J."/>
            <person name="Wietek J."/>
            <person name="Fernandez Lahore R.G."/>
            <person name="Sandaa R.-A."/>
            <person name="Bratbak G."/>
            <person name="Hegemann P."/>
            <person name="Beja O."/>
        </authorList>
    </citation>
    <scope>NUCLEOTIDE SEQUENCE</scope>
    <source>
        <strain evidence="2">01B</strain>
    </source>
</reference>
<gene>
    <name evidence="2" type="ORF">HWQ62_00449</name>
</gene>
<protein>
    <submittedName>
        <fullName evidence="2">Uncharacterized protein</fullName>
    </submittedName>
</protein>
<name>A0A7L9AZ44_POV01</name>
<keyword evidence="1" id="KW-1133">Transmembrane helix</keyword>
<proteinExistence type="predicted"/>